<proteinExistence type="inferred from homology"/>
<reference evidence="3" key="2">
    <citation type="submission" date="2025-09" db="UniProtKB">
        <authorList>
            <consortium name="Ensembl"/>
        </authorList>
    </citation>
    <scope>IDENTIFICATION</scope>
</reference>
<keyword evidence="1" id="KW-0112">Calmodulin-binding</keyword>
<dbReference type="GO" id="GO:0005886">
    <property type="term" value="C:plasma membrane"/>
    <property type="evidence" value="ECO:0007669"/>
    <property type="project" value="UniProtKB-SubCell"/>
</dbReference>
<dbReference type="GeneTree" id="ENSGT00950000183118"/>
<accession>S4RIQ3</accession>
<dbReference type="PANTHER" id="PTHR10749:SF8">
    <property type="entry name" value="PHOSPHORYLASE B KINASE REGULATORY SUBUNIT BETA"/>
    <property type="match status" value="1"/>
</dbReference>
<keyword evidence="1" id="KW-0321">Glycogen metabolism</keyword>
<keyword evidence="1" id="KW-0119">Carbohydrate metabolism</keyword>
<name>S4RIQ3_PETMA</name>
<dbReference type="HOGENOM" id="CLU_113949_0_0_1"/>
<evidence type="ECO:0000256" key="1">
    <source>
        <dbReference type="RuleBase" id="RU364123"/>
    </source>
</evidence>
<dbReference type="PANTHER" id="PTHR10749">
    <property type="entry name" value="PHOSPHORYLASE B KINASE REGULATORY SUBUNIT"/>
    <property type="match status" value="1"/>
</dbReference>
<dbReference type="UniPathway" id="UPA00163"/>
<protein>
    <recommendedName>
        <fullName evidence="1">Phosphorylase b kinase regulatory subunit</fullName>
    </recommendedName>
</protein>
<evidence type="ECO:0000259" key="2">
    <source>
        <dbReference type="Pfam" id="PF00723"/>
    </source>
</evidence>
<dbReference type="AlphaFoldDB" id="S4RIQ3"/>
<evidence type="ECO:0000313" key="3">
    <source>
        <dbReference type="Ensembl" id="ENSPMAP00000005085.1"/>
    </source>
</evidence>
<dbReference type="Ensembl" id="ENSPMAT00000005104.1">
    <property type="protein sequence ID" value="ENSPMAP00000005085.1"/>
    <property type="gene ID" value="ENSPMAG00000004640.1"/>
</dbReference>
<keyword evidence="1" id="KW-0449">Lipoprotein</keyword>
<dbReference type="GO" id="GO:0005516">
    <property type="term" value="F:calmodulin binding"/>
    <property type="evidence" value="ECO:0007669"/>
    <property type="project" value="UniProtKB-KW"/>
</dbReference>
<comment type="pathway">
    <text evidence="1">Glycan biosynthesis; glycogen metabolism.</text>
</comment>
<reference evidence="3" key="1">
    <citation type="submission" date="2025-08" db="UniProtKB">
        <authorList>
            <consortium name="Ensembl"/>
        </authorList>
    </citation>
    <scope>IDENTIFICATION</scope>
</reference>
<comment type="function">
    <text evidence="1">Phosphorylase b kinase catalyzes the phosphorylation of serine in certain substrates, including troponin I.</text>
</comment>
<dbReference type="InterPro" id="IPR011613">
    <property type="entry name" value="GH15-like"/>
</dbReference>
<organism evidence="3">
    <name type="scientific">Petromyzon marinus</name>
    <name type="common">Sea lamprey</name>
    <dbReference type="NCBI Taxonomy" id="7757"/>
    <lineage>
        <taxon>Eukaryota</taxon>
        <taxon>Metazoa</taxon>
        <taxon>Chordata</taxon>
        <taxon>Craniata</taxon>
        <taxon>Vertebrata</taxon>
        <taxon>Cyclostomata</taxon>
        <taxon>Hyperoartia</taxon>
        <taxon>Petromyzontiformes</taxon>
        <taxon>Petromyzontidae</taxon>
        <taxon>Petromyzon</taxon>
    </lineage>
</organism>
<dbReference type="InterPro" id="IPR008734">
    <property type="entry name" value="PHK_A/B_su"/>
</dbReference>
<comment type="similarity">
    <text evidence="1">Belongs to the phosphorylase b kinase regulatory chain family.</text>
</comment>
<comment type="subcellular location">
    <subcellularLocation>
        <location evidence="1">Cell membrane</location>
        <topology evidence="1">Lipid-anchor</topology>
        <orientation evidence="1">Cytoplasmic side</orientation>
    </subcellularLocation>
</comment>
<dbReference type="GO" id="GO:0005964">
    <property type="term" value="C:phosphorylase kinase complex"/>
    <property type="evidence" value="ECO:0007669"/>
    <property type="project" value="TreeGrafter"/>
</dbReference>
<dbReference type="STRING" id="7757.ENSPMAP00000005085"/>
<dbReference type="GO" id="GO:0005977">
    <property type="term" value="P:glycogen metabolic process"/>
    <property type="evidence" value="ECO:0007669"/>
    <property type="project" value="UniProtKB-UniPathway"/>
</dbReference>
<sequence>KSHTLLRGSNDVSCLASQAMLLGILLKREGAAFITGEGTVLDHLERIYRAAGSRKLWSVSVVRLTASLLDKVVDSLAPSITNVLVHSKQVTLGTFGHEEVIISNPLSPSVIKRLLYDACRHLDPREAVLQQELVIHIGWLISNSPQLFRGMLKLRIGWVPH</sequence>
<keyword evidence="1" id="KW-0636">Prenylation</keyword>
<dbReference type="Pfam" id="PF00723">
    <property type="entry name" value="Glyco_hydro_15"/>
    <property type="match status" value="1"/>
</dbReference>
<keyword evidence="1" id="KW-0472">Membrane</keyword>
<keyword evidence="1" id="KW-1003">Cell membrane</keyword>
<feature type="domain" description="GH15-like" evidence="2">
    <location>
        <begin position="28"/>
        <end position="158"/>
    </location>
</feature>